<reference evidence="3" key="3">
    <citation type="submission" date="2025-09" db="UniProtKB">
        <authorList>
            <consortium name="Ensembl"/>
        </authorList>
    </citation>
    <scope>IDENTIFICATION</scope>
</reference>
<dbReference type="SMART" id="SM00892">
    <property type="entry name" value="Endonuclease_NS"/>
    <property type="match status" value="1"/>
</dbReference>
<dbReference type="Gene3D" id="3.40.570.10">
    <property type="entry name" value="Extracellular Endonuclease, subunit A"/>
    <property type="match status" value="1"/>
</dbReference>
<name>A0AAY5KAE8_ESOLU</name>
<sequence length="249" mass="28327">LLYPFCVQSSVYQLPNIPGILVNGNAQDQNRYKPICQYFNDNYRFATLYDTTNRIPVFSAYKFTGDVKVGKRPPWMIEPQVGLLLSGNSTMQQIFVQAGNRDYINSIEDKGVNRGHLFPCCHAADTDTMNSTFTLTNIVPQAKTFNGGSWNTMECKVKGFLQDYCVDNNNMTQAYVVTRALPSENNKLNYRVNIPSVMWTAFCCYNSKNSTWISKAHWGENKNTSEGDLPEKTLGELYDMLNSFYQTDV</sequence>
<dbReference type="InterPro" id="IPR020821">
    <property type="entry name" value="ENPP1-3/EXOG-like_nuc-like"/>
</dbReference>
<reference evidence="3" key="2">
    <citation type="submission" date="2025-08" db="UniProtKB">
        <authorList>
            <consortium name="Ensembl"/>
        </authorList>
    </citation>
    <scope>IDENTIFICATION</scope>
</reference>
<dbReference type="PANTHER" id="PTHR21472:SF15">
    <property type="entry name" value="ENDONUCLEASE DOMAIN-CONTAINING 1 PROTEIN-RELATED"/>
    <property type="match status" value="1"/>
</dbReference>
<dbReference type="InterPro" id="IPR039015">
    <property type="entry name" value="ENDOD1"/>
</dbReference>
<dbReference type="Proteomes" id="UP000265140">
    <property type="component" value="Chromosome 24"/>
</dbReference>
<organism evidence="3 4">
    <name type="scientific">Esox lucius</name>
    <name type="common">Northern pike</name>
    <dbReference type="NCBI Taxonomy" id="8010"/>
    <lineage>
        <taxon>Eukaryota</taxon>
        <taxon>Metazoa</taxon>
        <taxon>Chordata</taxon>
        <taxon>Craniata</taxon>
        <taxon>Vertebrata</taxon>
        <taxon>Euteleostomi</taxon>
        <taxon>Actinopterygii</taxon>
        <taxon>Neopterygii</taxon>
        <taxon>Teleostei</taxon>
        <taxon>Protacanthopterygii</taxon>
        <taxon>Esociformes</taxon>
        <taxon>Esocidae</taxon>
        <taxon>Esox</taxon>
    </lineage>
</organism>
<dbReference type="InterPro" id="IPR044925">
    <property type="entry name" value="His-Me_finger_sf"/>
</dbReference>
<evidence type="ECO:0000259" key="1">
    <source>
        <dbReference type="SMART" id="SM00477"/>
    </source>
</evidence>
<reference evidence="3 4" key="1">
    <citation type="submission" date="2020-02" db="EMBL/GenBank/DDBJ databases">
        <title>Esox lucius (northern pike) genome, fEsoLuc1, primary haplotype.</title>
        <authorList>
            <person name="Myers G."/>
            <person name="Karagic N."/>
            <person name="Meyer A."/>
            <person name="Pippel M."/>
            <person name="Reichard M."/>
            <person name="Winkler S."/>
            <person name="Tracey A."/>
            <person name="Sims Y."/>
            <person name="Howe K."/>
            <person name="Rhie A."/>
            <person name="Formenti G."/>
            <person name="Durbin R."/>
            <person name="Fedrigo O."/>
            <person name="Jarvis E.D."/>
        </authorList>
    </citation>
    <scope>NUCLEOTIDE SEQUENCE [LARGE SCALE GENOMIC DNA]</scope>
</reference>
<dbReference type="GeneTree" id="ENSGT01030000234592"/>
<accession>A0AAY5KAE8</accession>
<dbReference type="PANTHER" id="PTHR21472">
    <property type="entry name" value="ENDONUCLEASE DOMAIN-CONTAINING 1 PROTEIN ENDOD1"/>
    <property type="match status" value="1"/>
</dbReference>
<dbReference type="GO" id="GO:0016787">
    <property type="term" value="F:hydrolase activity"/>
    <property type="evidence" value="ECO:0007669"/>
    <property type="project" value="InterPro"/>
</dbReference>
<proteinExistence type="predicted"/>
<dbReference type="InterPro" id="IPR001604">
    <property type="entry name" value="Endo_G_ENPP1-like_dom"/>
</dbReference>
<dbReference type="SMART" id="SM00477">
    <property type="entry name" value="NUC"/>
    <property type="match status" value="1"/>
</dbReference>
<gene>
    <name evidence="3" type="primary">NLGN4X</name>
</gene>
<dbReference type="AlphaFoldDB" id="A0AAY5KAE8"/>
<dbReference type="InterPro" id="IPR044929">
    <property type="entry name" value="DNA/RNA_non-sp_Endonuclease_sf"/>
</dbReference>
<dbReference type="GO" id="GO:0046872">
    <property type="term" value="F:metal ion binding"/>
    <property type="evidence" value="ECO:0007669"/>
    <property type="project" value="InterPro"/>
</dbReference>
<dbReference type="SUPFAM" id="SSF54060">
    <property type="entry name" value="His-Me finger endonucleases"/>
    <property type="match status" value="1"/>
</dbReference>
<dbReference type="Ensembl" id="ENSELUT00000089400.1">
    <property type="protein sequence ID" value="ENSELUP00000085220.1"/>
    <property type="gene ID" value="ENSELUG00000043170.1"/>
</dbReference>
<evidence type="ECO:0000259" key="2">
    <source>
        <dbReference type="SMART" id="SM00892"/>
    </source>
</evidence>
<protein>
    <submittedName>
        <fullName evidence="3">Uncharacterized protein</fullName>
    </submittedName>
</protein>
<evidence type="ECO:0000313" key="3">
    <source>
        <dbReference type="Ensembl" id="ENSELUP00000085220.1"/>
    </source>
</evidence>
<dbReference type="Pfam" id="PF01223">
    <property type="entry name" value="Endonuclease_NS"/>
    <property type="match status" value="1"/>
</dbReference>
<feature type="domain" description="DNA/RNA non-specific endonuclease/pyrophosphatase/phosphodiesterase" evidence="2">
    <location>
        <begin position="41"/>
        <end position="244"/>
    </location>
</feature>
<keyword evidence="4" id="KW-1185">Reference proteome</keyword>
<dbReference type="GO" id="GO:0003676">
    <property type="term" value="F:nucleic acid binding"/>
    <property type="evidence" value="ECO:0007669"/>
    <property type="project" value="InterPro"/>
</dbReference>
<feature type="domain" description="ENPP1-3/EXOG-like endonuclease/phosphodiesterase" evidence="1">
    <location>
        <begin position="42"/>
        <end position="244"/>
    </location>
</feature>
<evidence type="ECO:0000313" key="4">
    <source>
        <dbReference type="Proteomes" id="UP000265140"/>
    </source>
</evidence>